<protein>
    <submittedName>
        <fullName evidence="1">Uncharacterized protein</fullName>
    </submittedName>
</protein>
<gene>
    <name evidence="1" type="ORF">L227DRAFT_610515</name>
</gene>
<reference evidence="1" key="1">
    <citation type="journal article" date="2018" name="Genome Biol. Evol.">
        <title>Genomics and development of Lentinus tigrinus, a white-rot wood-decaying mushroom with dimorphic fruiting bodies.</title>
        <authorList>
            <person name="Wu B."/>
            <person name="Xu Z."/>
            <person name="Knudson A."/>
            <person name="Carlson A."/>
            <person name="Chen N."/>
            <person name="Kovaka S."/>
            <person name="LaButti K."/>
            <person name="Lipzen A."/>
            <person name="Pennachio C."/>
            <person name="Riley R."/>
            <person name="Schakwitz W."/>
            <person name="Umezawa K."/>
            <person name="Ohm R.A."/>
            <person name="Grigoriev I.V."/>
            <person name="Nagy L.G."/>
            <person name="Gibbons J."/>
            <person name="Hibbett D."/>
        </authorList>
    </citation>
    <scope>NUCLEOTIDE SEQUENCE [LARGE SCALE GENOMIC DNA]</scope>
    <source>
        <strain evidence="1">ALCF2SS1-6</strain>
    </source>
</reference>
<keyword evidence="2" id="KW-1185">Reference proteome</keyword>
<accession>A0A5C2SE93</accession>
<organism evidence="1 2">
    <name type="scientific">Lentinus tigrinus ALCF2SS1-6</name>
    <dbReference type="NCBI Taxonomy" id="1328759"/>
    <lineage>
        <taxon>Eukaryota</taxon>
        <taxon>Fungi</taxon>
        <taxon>Dikarya</taxon>
        <taxon>Basidiomycota</taxon>
        <taxon>Agaricomycotina</taxon>
        <taxon>Agaricomycetes</taxon>
        <taxon>Polyporales</taxon>
        <taxon>Polyporaceae</taxon>
        <taxon>Lentinus</taxon>
    </lineage>
</organism>
<name>A0A5C2SE93_9APHY</name>
<proteinExistence type="predicted"/>
<evidence type="ECO:0000313" key="1">
    <source>
        <dbReference type="EMBL" id="RPD61514.1"/>
    </source>
</evidence>
<dbReference type="AlphaFoldDB" id="A0A5C2SE93"/>
<dbReference type="EMBL" id="ML122262">
    <property type="protein sequence ID" value="RPD61514.1"/>
    <property type="molecule type" value="Genomic_DNA"/>
</dbReference>
<dbReference type="Proteomes" id="UP000313359">
    <property type="component" value="Unassembled WGS sequence"/>
</dbReference>
<sequence>MATPAPTPAPIPLDFEEYQVFMSIFKGERNARYEFKEAALTKMTMSAAGFSYTDRKKGSWRRFKPYGETCKKNYGNKSYTFHLHGILIDKDRQDFLMRDLGNLYRWTAKSFVLRTNQQPAEEEE</sequence>
<evidence type="ECO:0000313" key="2">
    <source>
        <dbReference type="Proteomes" id="UP000313359"/>
    </source>
</evidence>